<evidence type="ECO:0000313" key="3">
    <source>
        <dbReference type="Proteomes" id="UP000000763"/>
    </source>
</evidence>
<dbReference type="EMBL" id="AP004838">
    <property type="protein sequence ID" value="BAD27981.1"/>
    <property type="molecule type" value="Genomic_DNA"/>
</dbReference>
<gene>
    <name evidence="2" type="primary">P0504A05.13</name>
</gene>
<proteinExistence type="predicted"/>
<name>Q6ETN9_ORYSJ</name>
<evidence type="ECO:0000313" key="2">
    <source>
        <dbReference type="EMBL" id="BAD27981.1"/>
    </source>
</evidence>
<sequence length="257" mass="27809">MAYKSQWMDVDVQGRARRPCEGMRIGTRGRMAGMAACDKAGGEGKCEEAMRGERGGGGGGDWRREGGAVQGVFLSSRVFFVANTRYVCNVTGCNVLLSPAIGHSSGLTPLPPHTSVMVRREDAGRPATAAALTLSPPHTPVTVRRGDTGRPAIAVVCLRHRPVIAYIGSRSCGGCPRRREVGAGAGSHSLYCTEMATCWQLDGVDVLRVNWSQHLRHRAGCHLPIRLPHQCPSRRPPHLAQRDGEERRGDDEGRKLN</sequence>
<reference evidence="3" key="1">
    <citation type="journal article" date="2005" name="Nature">
        <title>The map-based sequence of the rice genome.</title>
        <authorList>
            <consortium name="International rice genome sequencing project (IRGSP)"/>
            <person name="Matsumoto T."/>
            <person name="Wu J."/>
            <person name="Kanamori H."/>
            <person name="Katayose Y."/>
            <person name="Fujisawa M."/>
            <person name="Namiki N."/>
            <person name="Mizuno H."/>
            <person name="Yamamoto K."/>
            <person name="Antonio B.A."/>
            <person name="Baba T."/>
            <person name="Sakata K."/>
            <person name="Nagamura Y."/>
            <person name="Aoki H."/>
            <person name="Arikawa K."/>
            <person name="Arita K."/>
            <person name="Bito T."/>
            <person name="Chiden Y."/>
            <person name="Fujitsuka N."/>
            <person name="Fukunaka R."/>
            <person name="Hamada M."/>
            <person name="Harada C."/>
            <person name="Hayashi A."/>
            <person name="Hijishita S."/>
            <person name="Honda M."/>
            <person name="Hosokawa S."/>
            <person name="Ichikawa Y."/>
            <person name="Idonuma A."/>
            <person name="Iijima M."/>
            <person name="Ikeda M."/>
            <person name="Ikeno M."/>
            <person name="Ito K."/>
            <person name="Ito S."/>
            <person name="Ito T."/>
            <person name="Ito Y."/>
            <person name="Ito Y."/>
            <person name="Iwabuchi A."/>
            <person name="Kamiya K."/>
            <person name="Karasawa W."/>
            <person name="Kurita K."/>
            <person name="Katagiri S."/>
            <person name="Kikuta A."/>
            <person name="Kobayashi H."/>
            <person name="Kobayashi N."/>
            <person name="Machita K."/>
            <person name="Maehara T."/>
            <person name="Masukawa M."/>
            <person name="Mizubayashi T."/>
            <person name="Mukai Y."/>
            <person name="Nagasaki H."/>
            <person name="Nagata Y."/>
            <person name="Naito S."/>
            <person name="Nakashima M."/>
            <person name="Nakama Y."/>
            <person name="Nakamichi Y."/>
            <person name="Nakamura M."/>
            <person name="Meguro A."/>
            <person name="Negishi M."/>
            <person name="Ohta I."/>
            <person name="Ohta T."/>
            <person name="Okamoto M."/>
            <person name="Ono N."/>
            <person name="Saji S."/>
            <person name="Sakaguchi M."/>
            <person name="Sakai K."/>
            <person name="Shibata M."/>
            <person name="Shimokawa T."/>
            <person name="Song J."/>
            <person name="Takazaki Y."/>
            <person name="Terasawa K."/>
            <person name="Tsugane M."/>
            <person name="Tsuji K."/>
            <person name="Ueda S."/>
            <person name="Waki K."/>
            <person name="Yamagata H."/>
            <person name="Yamamoto M."/>
            <person name="Yamamoto S."/>
            <person name="Yamane H."/>
            <person name="Yoshiki S."/>
            <person name="Yoshihara R."/>
            <person name="Yukawa K."/>
            <person name="Zhong H."/>
            <person name="Yano M."/>
            <person name="Yuan Q."/>
            <person name="Ouyang S."/>
            <person name="Liu J."/>
            <person name="Jones K.M."/>
            <person name="Gansberger K."/>
            <person name="Moffat K."/>
            <person name="Hill J."/>
            <person name="Bera J."/>
            <person name="Fadrosh D."/>
            <person name="Jin S."/>
            <person name="Johri S."/>
            <person name="Kim M."/>
            <person name="Overton L."/>
            <person name="Reardon M."/>
            <person name="Tsitrin T."/>
            <person name="Vuong H."/>
            <person name="Weaver B."/>
            <person name="Ciecko A."/>
            <person name="Tallon L."/>
            <person name="Jackson J."/>
            <person name="Pai G."/>
            <person name="Aken S.V."/>
            <person name="Utterback T."/>
            <person name="Reidmuller S."/>
            <person name="Feldblyum T."/>
            <person name="Hsiao J."/>
            <person name="Zismann V."/>
            <person name="Iobst S."/>
            <person name="de Vazeille A.R."/>
            <person name="Buell C.R."/>
            <person name="Ying K."/>
            <person name="Li Y."/>
            <person name="Lu T."/>
            <person name="Huang Y."/>
            <person name="Zhao Q."/>
            <person name="Feng Q."/>
            <person name="Zhang L."/>
            <person name="Zhu J."/>
            <person name="Weng Q."/>
            <person name="Mu J."/>
            <person name="Lu Y."/>
            <person name="Fan D."/>
            <person name="Liu Y."/>
            <person name="Guan J."/>
            <person name="Zhang Y."/>
            <person name="Yu S."/>
            <person name="Liu X."/>
            <person name="Zhang Y."/>
            <person name="Hong G."/>
            <person name="Han B."/>
            <person name="Choisne N."/>
            <person name="Demange N."/>
            <person name="Orjeda G."/>
            <person name="Samain S."/>
            <person name="Cattolico L."/>
            <person name="Pelletier E."/>
            <person name="Couloux A."/>
            <person name="Segurens B."/>
            <person name="Wincker P."/>
            <person name="D'Hont A."/>
            <person name="Scarpelli C."/>
            <person name="Weissenbach J."/>
            <person name="Salanoubat M."/>
            <person name="Quetier F."/>
            <person name="Yu Y."/>
            <person name="Kim H.R."/>
            <person name="Rambo T."/>
            <person name="Currie J."/>
            <person name="Collura K."/>
            <person name="Luo M."/>
            <person name="Yang T."/>
            <person name="Ammiraju J.S.S."/>
            <person name="Engler F."/>
            <person name="Soderlund C."/>
            <person name="Wing R.A."/>
            <person name="Palmer L.E."/>
            <person name="de la Bastide M."/>
            <person name="Spiegel L."/>
            <person name="Nascimento L."/>
            <person name="Zutavern T."/>
            <person name="O'Shaughnessy A."/>
            <person name="Dike S."/>
            <person name="Dedhia N."/>
            <person name="Preston R."/>
            <person name="Balija V."/>
            <person name="McCombie W.R."/>
            <person name="Chow T."/>
            <person name="Chen H."/>
            <person name="Chung M."/>
            <person name="Chen C."/>
            <person name="Shaw J."/>
            <person name="Wu H."/>
            <person name="Hsiao K."/>
            <person name="Chao Y."/>
            <person name="Chu M."/>
            <person name="Cheng C."/>
            <person name="Hour A."/>
            <person name="Lee P."/>
            <person name="Lin S."/>
            <person name="Lin Y."/>
            <person name="Liou J."/>
            <person name="Liu S."/>
            <person name="Hsing Y."/>
            <person name="Raghuvanshi S."/>
            <person name="Mohanty A."/>
            <person name="Bharti A.K."/>
            <person name="Gaur A."/>
            <person name="Gupta V."/>
            <person name="Kumar D."/>
            <person name="Ravi V."/>
            <person name="Vij S."/>
            <person name="Kapur A."/>
            <person name="Khurana P."/>
            <person name="Khurana P."/>
            <person name="Khurana J.P."/>
            <person name="Tyagi A.K."/>
            <person name="Gaikwad K."/>
            <person name="Singh A."/>
            <person name="Dalal V."/>
            <person name="Srivastava S."/>
            <person name="Dixit A."/>
            <person name="Pal A.K."/>
            <person name="Ghazi I.A."/>
            <person name="Yadav M."/>
            <person name="Pandit A."/>
            <person name="Bhargava A."/>
            <person name="Sureshbabu K."/>
            <person name="Batra K."/>
            <person name="Sharma T.R."/>
            <person name="Mohapatra T."/>
            <person name="Singh N.K."/>
            <person name="Messing J."/>
            <person name="Nelson A.B."/>
            <person name="Fuks G."/>
            <person name="Kavchok S."/>
            <person name="Keizer G."/>
            <person name="Linton E."/>
            <person name="Llaca V."/>
            <person name="Song R."/>
            <person name="Tanyolac B."/>
            <person name="Young S."/>
            <person name="Ho-Il K."/>
            <person name="Hahn J.H."/>
            <person name="Sangsakoo G."/>
            <person name="Vanavichit A."/>
            <person name="de Mattos Luiz.A.T."/>
            <person name="Zimmer P.D."/>
            <person name="Malone G."/>
            <person name="Dellagostin O."/>
            <person name="de Oliveira A.C."/>
            <person name="Bevan M."/>
            <person name="Bancroft I."/>
            <person name="Minx P."/>
            <person name="Cordum H."/>
            <person name="Wilson R."/>
            <person name="Cheng Z."/>
            <person name="Jin W."/>
            <person name="Jiang J."/>
            <person name="Leong S.A."/>
            <person name="Iwama H."/>
            <person name="Gojobori T."/>
            <person name="Itoh T."/>
            <person name="Niimura Y."/>
            <person name="Fujii Y."/>
            <person name="Habara T."/>
            <person name="Sakai H."/>
            <person name="Sato Y."/>
            <person name="Wilson G."/>
            <person name="Kumar K."/>
            <person name="McCouch S."/>
            <person name="Juretic N."/>
            <person name="Hoen D."/>
            <person name="Wright S."/>
            <person name="Bruskiewich R."/>
            <person name="Bureau T."/>
            <person name="Miyao A."/>
            <person name="Hirochika H."/>
            <person name="Nishikawa T."/>
            <person name="Kadowaki K."/>
            <person name="Sugiura M."/>
            <person name="Burr B."/>
            <person name="Sasaki T."/>
        </authorList>
    </citation>
    <scope>NUCLEOTIDE SEQUENCE [LARGE SCALE GENOMIC DNA]</scope>
    <source>
        <strain evidence="3">cv. Nipponbare</strain>
    </source>
</reference>
<evidence type="ECO:0000256" key="1">
    <source>
        <dbReference type="SAM" id="MobiDB-lite"/>
    </source>
</evidence>
<protein>
    <submittedName>
        <fullName evidence="2">Uncharacterized protein</fullName>
    </submittedName>
</protein>
<accession>Q6ETN9</accession>
<dbReference type="Proteomes" id="UP000000763">
    <property type="component" value="Chromosome 2"/>
</dbReference>
<reference evidence="3" key="2">
    <citation type="journal article" date="2008" name="Nucleic Acids Res.">
        <title>The rice annotation project database (RAP-DB): 2008 update.</title>
        <authorList>
            <consortium name="The rice annotation project (RAP)"/>
        </authorList>
    </citation>
    <scope>GENOME REANNOTATION</scope>
    <source>
        <strain evidence="3">cv. Nipponbare</strain>
    </source>
</reference>
<feature type="region of interest" description="Disordered" evidence="1">
    <location>
        <begin position="232"/>
        <end position="257"/>
    </location>
</feature>
<organism evidence="2 3">
    <name type="scientific">Oryza sativa subsp. japonica</name>
    <name type="common">Rice</name>
    <dbReference type="NCBI Taxonomy" id="39947"/>
    <lineage>
        <taxon>Eukaryota</taxon>
        <taxon>Viridiplantae</taxon>
        <taxon>Streptophyta</taxon>
        <taxon>Embryophyta</taxon>
        <taxon>Tracheophyta</taxon>
        <taxon>Spermatophyta</taxon>
        <taxon>Magnoliopsida</taxon>
        <taxon>Liliopsida</taxon>
        <taxon>Poales</taxon>
        <taxon>Poaceae</taxon>
        <taxon>BOP clade</taxon>
        <taxon>Oryzoideae</taxon>
        <taxon>Oryzeae</taxon>
        <taxon>Oryzinae</taxon>
        <taxon>Oryza</taxon>
        <taxon>Oryza sativa</taxon>
    </lineage>
</organism>
<dbReference type="AlphaFoldDB" id="Q6ETN9"/>
<feature type="compositionally biased region" description="Basic and acidic residues" evidence="1">
    <location>
        <begin position="240"/>
        <end position="257"/>
    </location>
</feature>